<evidence type="ECO:0000313" key="2">
    <source>
        <dbReference type="Proteomes" id="UP000054771"/>
    </source>
</evidence>
<evidence type="ECO:0000313" key="1">
    <source>
        <dbReference type="EMBL" id="CEN60722.1"/>
    </source>
</evidence>
<accession>A0A0U5CNZ1</accession>
<organism evidence="1 2">
    <name type="scientific">Aspergillus calidoustus</name>
    <dbReference type="NCBI Taxonomy" id="454130"/>
    <lineage>
        <taxon>Eukaryota</taxon>
        <taxon>Fungi</taxon>
        <taxon>Dikarya</taxon>
        <taxon>Ascomycota</taxon>
        <taxon>Pezizomycotina</taxon>
        <taxon>Eurotiomycetes</taxon>
        <taxon>Eurotiomycetidae</taxon>
        <taxon>Eurotiales</taxon>
        <taxon>Aspergillaceae</taxon>
        <taxon>Aspergillus</taxon>
        <taxon>Aspergillus subgen. Nidulantes</taxon>
    </lineage>
</organism>
<reference evidence="2" key="1">
    <citation type="journal article" date="2016" name="Genome Announc.">
        <title>Draft genome sequences of fungus Aspergillus calidoustus.</title>
        <authorList>
            <person name="Horn F."/>
            <person name="Linde J."/>
            <person name="Mattern D.J."/>
            <person name="Walther G."/>
            <person name="Guthke R."/>
            <person name="Scherlach K."/>
            <person name="Martin K."/>
            <person name="Brakhage A.A."/>
            <person name="Petzke L."/>
            <person name="Valiante V."/>
        </authorList>
    </citation>
    <scope>NUCLEOTIDE SEQUENCE [LARGE SCALE GENOMIC DNA]</scope>
    <source>
        <strain evidence="2">SF006504</strain>
    </source>
</reference>
<dbReference type="EMBL" id="CDMC01000002">
    <property type="protein sequence ID" value="CEN60722.1"/>
    <property type="molecule type" value="Genomic_DNA"/>
</dbReference>
<dbReference type="AlphaFoldDB" id="A0A0U5CNZ1"/>
<proteinExistence type="predicted"/>
<dbReference type="STRING" id="454130.A0A0U5CNZ1"/>
<keyword evidence="2" id="KW-1185">Reference proteome</keyword>
<sequence>MEPWGSIINVLSKQKGVLDDLVLGCNIWTLENIPGPLDATNNRIYNAIYSINQDLAAKYRQWIITTRLGQMMEVTKTQVGILTNDLATGIEKGKQAAQKAKDVETWQSMGHALQALITKYDLHGDNNPCAKSIELSWALDASTKKRAATALTAQVDENGRPIRPPNTLSIMFKVVKTDLPGIG</sequence>
<protein>
    <submittedName>
        <fullName evidence="1">Uncharacterized protein</fullName>
    </submittedName>
</protein>
<name>A0A0U5CNZ1_ASPCI</name>
<dbReference type="Proteomes" id="UP000054771">
    <property type="component" value="Unassembled WGS sequence"/>
</dbReference>
<gene>
    <name evidence="1" type="ORF">ASPCAL03155</name>
</gene>